<dbReference type="STRING" id="381751.SAMN05444391_0094"/>
<dbReference type="Pfam" id="PF13561">
    <property type="entry name" value="adh_short_C2"/>
    <property type="match status" value="1"/>
</dbReference>
<dbReference type="GO" id="GO:0016491">
    <property type="term" value="F:oxidoreductase activity"/>
    <property type="evidence" value="ECO:0007669"/>
    <property type="project" value="UniProtKB-KW"/>
</dbReference>
<dbReference type="InterPro" id="IPR002347">
    <property type="entry name" value="SDR_fam"/>
</dbReference>
<evidence type="ECO:0000313" key="4">
    <source>
        <dbReference type="Proteomes" id="UP000189810"/>
    </source>
</evidence>
<reference evidence="3 4" key="1">
    <citation type="submission" date="2016-11" db="EMBL/GenBank/DDBJ databases">
        <authorList>
            <person name="Jaros S."/>
            <person name="Januszkiewicz K."/>
            <person name="Wedrychowicz H."/>
        </authorList>
    </citation>
    <scope>NUCLEOTIDE SEQUENCE [LARGE SCALE GENOMIC DNA]</scope>
    <source>
        <strain evidence="3 4">DSM 19557</strain>
    </source>
</reference>
<sequence>MKTVLITGIRRIGFEIAKYLLEKGYDLIVYYKESSDKARELEGYARKLERIFQAYKVDLNDLESVSRITKEVTEKFAPDAFIHVAGPYFPTPFKELSLEALHLHFTPTVEAFLEISKILSEGFLKKEGQVKGRIVAFGDWAVDTPYKNYVAYFVSKGALHTAVKVLARELAPHVLVNCIALGPTLKPDDFTQERWEDYIRRTPLKRSVSLKDVVELTYFLMNVESMTGEIINLDSGRHIAGECG</sequence>
<dbReference type="AlphaFoldDB" id="A0A1M6Q6A0"/>
<protein>
    <submittedName>
        <fullName evidence="3">NAD(P)-dependent dehydrogenase, short-chain alcohol dehydrogenase family</fullName>
    </submittedName>
</protein>
<keyword evidence="4" id="KW-1185">Reference proteome</keyword>
<gene>
    <name evidence="3" type="ORF">SAMN05444391_0094</name>
</gene>
<dbReference type="SUPFAM" id="SSF51735">
    <property type="entry name" value="NAD(P)-binding Rossmann-fold domains"/>
    <property type="match status" value="1"/>
</dbReference>
<dbReference type="EMBL" id="LT670846">
    <property type="protein sequence ID" value="SHK15731.1"/>
    <property type="molecule type" value="Genomic_DNA"/>
</dbReference>
<dbReference type="PANTHER" id="PTHR43639:SF1">
    <property type="entry name" value="SHORT-CHAIN DEHYDROGENASE_REDUCTASE FAMILY PROTEIN"/>
    <property type="match status" value="1"/>
</dbReference>
<evidence type="ECO:0000313" key="3">
    <source>
        <dbReference type="EMBL" id="SHK15731.1"/>
    </source>
</evidence>
<dbReference type="Proteomes" id="UP000189810">
    <property type="component" value="Chromosome I"/>
</dbReference>
<proteinExistence type="inferred from homology"/>
<comment type="similarity">
    <text evidence="1">Belongs to the short-chain dehydrogenases/reductases (SDR) family.</text>
</comment>
<dbReference type="RefSeq" id="WP_079653304.1">
    <property type="nucleotide sequence ID" value="NZ_LT670846.1"/>
</dbReference>
<keyword evidence="2" id="KW-0560">Oxidoreductase</keyword>
<dbReference type="Gene3D" id="3.40.50.720">
    <property type="entry name" value="NAD(P)-binding Rossmann-like Domain"/>
    <property type="match status" value="1"/>
</dbReference>
<accession>A0A1M6Q6A0</accession>
<name>A0A1M6Q6A0_9AQUI</name>
<dbReference type="OrthoDB" id="9793499at2"/>
<dbReference type="PANTHER" id="PTHR43639">
    <property type="entry name" value="OXIDOREDUCTASE, SHORT-CHAIN DEHYDROGENASE/REDUCTASE FAMILY (AFU_ORTHOLOGUE AFUA_5G02870)"/>
    <property type="match status" value="1"/>
</dbReference>
<evidence type="ECO:0000256" key="1">
    <source>
        <dbReference type="ARBA" id="ARBA00006484"/>
    </source>
</evidence>
<organism evidence="3 4">
    <name type="scientific">Thermocrinis minervae</name>
    <dbReference type="NCBI Taxonomy" id="381751"/>
    <lineage>
        <taxon>Bacteria</taxon>
        <taxon>Pseudomonadati</taxon>
        <taxon>Aquificota</taxon>
        <taxon>Aquificia</taxon>
        <taxon>Aquificales</taxon>
        <taxon>Aquificaceae</taxon>
        <taxon>Thermocrinis</taxon>
    </lineage>
</organism>
<dbReference type="InterPro" id="IPR036291">
    <property type="entry name" value="NAD(P)-bd_dom_sf"/>
</dbReference>
<evidence type="ECO:0000256" key="2">
    <source>
        <dbReference type="ARBA" id="ARBA00023002"/>
    </source>
</evidence>